<keyword evidence="1" id="KW-1133">Transmembrane helix</keyword>
<evidence type="ECO:0000313" key="2">
    <source>
        <dbReference type="EMBL" id="KAF2830610.1"/>
    </source>
</evidence>
<accession>A0A6A7ABC2</accession>
<name>A0A6A7ABC2_9PLEO</name>
<keyword evidence="1" id="KW-0812">Transmembrane</keyword>
<keyword evidence="1" id="KW-0472">Membrane</keyword>
<keyword evidence="3" id="KW-1185">Reference proteome</keyword>
<dbReference type="AlphaFoldDB" id="A0A6A7ABC2"/>
<reference evidence="2" key="1">
    <citation type="journal article" date="2020" name="Stud. Mycol.">
        <title>101 Dothideomycetes genomes: a test case for predicting lifestyles and emergence of pathogens.</title>
        <authorList>
            <person name="Haridas S."/>
            <person name="Albert R."/>
            <person name="Binder M."/>
            <person name="Bloem J."/>
            <person name="Labutti K."/>
            <person name="Salamov A."/>
            <person name="Andreopoulos B."/>
            <person name="Baker S."/>
            <person name="Barry K."/>
            <person name="Bills G."/>
            <person name="Bluhm B."/>
            <person name="Cannon C."/>
            <person name="Castanera R."/>
            <person name="Culley D."/>
            <person name="Daum C."/>
            <person name="Ezra D."/>
            <person name="Gonzalez J."/>
            <person name="Henrissat B."/>
            <person name="Kuo A."/>
            <person name="Liang C."/>
            <person name="Lipzen A."/>
            <person name="Lutzoni F."/>
            <person name="Magnuson J."/>
            <person name="Mondo S."/>
            <person name="Nolan M."/>
            <person name="Ohm R."/>
            <person name="Pangilinan J."/>
            <person name="Park H.-J."/>
            <person name="Ramirez L."/>
            <person name="Alfaro M."/>
            <person name="Sun H."/>
            <person name="Tritt A."/>
            <person name="Yoshinaga Y."/>
            <person name="Zwiers L.-H."/>
            <person name="Turgeon B."/>
            <person name="Goodwin S."/>
            <person name="Spatafora J."/>
            <person name="Crous P."/>
            <person name="Grigoriev I."/>
        </authorList>
    </citation>
    <scope>NUCLEOTIDE SEQUENCE</scope>
    <source>
        <strain evidence="2">CBS 113818</strain>
    </source>
</reference>
<protein>
    <submittedName>
        <fullName evidence="2">Uncharacterized protein</fullName>
    </submittedName>
</protein>
<evidence type="ECO:0000313" key="3">
    <source>
        <dbReference type="Proteomes" id="UP000799424"/>
    </source>
</evidence>
<evidence type="ECO:0000256" key="1">
    <source>
        <dbReference type="SAM" id="Phobius"/>
    </source>
</evidence>
<proteinExistence type="predicted"/>
<feature type="transmembrane region" description="Helical" evidence="1">
    <location>
        <begin position="29"/>
        <end position="55"/>
    </location>
</feature>
<sequence length="143" mass="15871">MALVMRLGMLVVEIVFRYDSLMRMLVNRVIRWFATMFFSMGGVTVDVGLAFPCGWEGTWRLQRNRIHCSGMRTASPMPGSRRGEAWIPCLSGGMRPVLGLYMASSFGEVVVPPIFLTSPLRSFAVSTPISPLVSSVLSFFARS</sequence>
<gene>
    <name evidence="2" type="ORF">CC86DRAFT_164000</name>
</gene>
<dbReference type="EMBL" id="MU006219">
    <property type="protein sequence ID" value="KAF2830610.1"/>
    <property type="molecule type" value="Genomic_DNA"/>
</dbReference>
<organism evidence="2 3">
    <name type="scientific">Ophiobolus disseminans</name>
    <dbReference type="NCBI Taxonomy" id="1469910"/>
    <lineage>
        <taxon>Eukaryota</taxon>
        <taxon>Fungi</taxon>
        <taxon>Dikarya</taxon>
        <taxon>Ascomycota</taxon>
        <taxon>Pezizomycotina</taxon>
        <taxon>Dothideomycetes</taxon>
        <taxon>Pleosporomycetidae</taxon>
        <taxon>Pleosporales</taxon>
        <taxon>Pleosporineae</taxon>
        <taxon>Phaeosphaeriaceae</taxon>
        <taxon>Ophiobolus</taxon>
    </lineage>
</organism>
<dbReference type="Proteomes" id="UP000799424">
    <property type="component" value="Unassembled WGS sequence"/>
</dbReference>